<sequence length="221" mass="23783">MIKASRGPRADGEATRNRILQAAGALFAATGYAETTSKEIATQAQVDLASINYHFGSRSGLYQAVLVEAHHQLVNYADLQQIAGSTASPPQKLRIFIDLLVDRAIGQPEGWHLHVLARELLAPSSHLQLLVQNVLQPKLAVVRQILSDITNIPPDDPALTRCLLSVAAPCLMLLVGARGIPGPLQEARQMSRDAIVDHLCRFSLGGLRAIAAQDPQDATNP</sequence>
<dbReference type="Pfam" id="PF00440">
    <property type="entry name" value="TetR_N"/>
    <property type="match status" value="1"/>
</dbReference>
<dbReference type="GO" id="GO:0000976">
    <property type="term" value="F:transcription cis-regulatory region binding"/>
    <property type="evidence" value="ECO:0007669"/>
    <property type="project" value="TreeGrafter"/>
</dbReference>
<dbReference type="PANTHER" id="PTHR30055:SF234">
    <property type="entry name" value="HTH-TYPE TRANSCRIPTIONAL REGULATOR BETI"/>
    <property type="match status" value="1"/>
</dbReference>
<comment type="caution">
    <text evidence="6">The sequence shown here is derived from an EMBL/GenBank/DDBJ whole genome shotgun (WGS) entry which is preliminary data.</text>
</comment>
<feature type="DNA-binding region" description="H-T-H motif" evidence="4">
    <location>
        <begin position="36"/>
        <end position="55"/>
    </location>
</feature>
<dbReference type="Gene3D" id="1.10.357.10">
    <property type="entry name" value="Tetracycline Repressor, domain 2"/>
    <property type="match status" value="1"/>
</dbReference>
<keyword evidence="3" id="KW-0804">Transcription</keyword>
<accession>A0A261V3Y2</accession>
<organism evidence="6 7">
    <name type="scientific">Bordetella genomosp. 4</name>
    <dbReference type="NCBI Taxonomy" id="463044"/>
    <lineage>
        <taxon>Bacteria</taxon>
        <taxon>Pseudomonadati</taxon>
        <taxon>Pseudomonadota</taxon>
        <taxon>Betaproteobacteria</taxon>
        <taxon>Burkholderiales</taxon>
        <taxon>Alcaligenaceae</taxon>
        <taxon>Bordetella</taxon>
    </lineage>
</organism>
<proteinExistence type="predicted"/>
<dbReference type="PROSITE" id="PS50977">
    <property type="entry name" value="HTH_TETR_2"/>
    <property type="match status" value="1"/>
</dbReference>
<dbReference type="Proteomes" id="UP000216885">
    <property type="component" value="Unassembled WGS sequence"/>
</dbReference>
<dbReference type="RefSeq" id="WP_094836999.1">
    <property type="nucleotide sequence ID" value="NZ_NEVQ01000001.1"/>
</dbReference>
<dbReference type="InterPro" id="IPR001647">
    <property type="entry name" value="HTH_TetR"/>
</dbReference>
<evidence type="ECO:0000256" key="4">
    <source>
        <dbReference type="PROSITE-ProRule" id="PRU00335"/>
    </source>
</evidence>
<evidence type="ECO:0000313" key="7">
    <source>
        <dbReference type="Proteomes" id="UP000216885"/>
    </source>
</evidence>
<evidence type="ECO:0000256" key="1">
    <source>
        <dbReference type="ARBA" id="ARBA00023015"/>
    </source>
</evidence>
<evidence type="ECO:0000256" key="2">
    <source>
        <dbReference type="ARBA" id="ARBA00023125"/>
    </source>
</evidence>
<keyword evidence="2 4" id="KW-0238">DNA-binding</keyword>
<dbReference type="InterPro" id="IPR036271">
    <property type="entry name" value="Tet_transcr_reg_TetR-rel_C_sf"/>
</dbReference>
<dbReference type="SUPFAM" id="SSF48498">
    <property type="entry name" value="Tetracyclin repressor-like, C-terminal domain"/>
    <property type="match status" value="1"/>
</dbReference>
<evidence type="ECO:0000256" key="3">
    <source>
        <dbReference type="ARBA" id="ARBA00023163"/>
    </source>
</evidence>
<keyword evidence="1" id="KW-0805">Transcription regulation</keyword>
<keyword evidence="7" id="KW-1185">Reference proteome</keyword>
<dbReference type="SUPFAM" id="SSF46689">
    <property type="entry name" value="Homeodomain-like"/>
    <property type="match status" value="1"/>
</dbReference>
<dbReference type="InterPro" id="IPR015292">
    <property type="entry name" value="Tscrpt_reg_YbiH_C"/>
</dbReference>
<dbReference type="PRINTS" id="PR00455">
    <property type="entry name" value="HTHTETR"/>
</dbReference>
<dbReference type="AlphaFoldDB" id="A0A261V3Y2"/>
<evidence type="ECO:0000259" key="5">
    <source>
        <dbReference type="PROSITE" id="PS50977"/>
    </source>
</evidence>
<evidence type="ECO:0000313" key="6">
    <source>
        <dbReference type="EMBL" id="OZI67883.1"/>
    </source>
</evidence>
<gene>
    <name evidence="6" type="ORF">CAL20_01550</name>
</gene>
<dbReference type="Gene3D" id="1.10.10.60">
    <property type="entry name" value="Homeodomain-like"/>
    <property type="match status" value="1"/>
</dbReference>
<reference evidence="6 7" key="1">
    <citation type="submission" date="2017-05" db="EMBL/GenBank/DDBJ databases">
        <title>Complete and WGS of Bordetella genogroups.</title>
        <authorList>
            <person name="Spilker T."/>
            <person name="LiPuma J."/>
        </authorList>
    </citation>
    <scope>NUCLEOTIDE SEQUENCE [LARGE SCALE GENOMIC DNA]</scope>
    <source>
        <strain evidence="6 7">AU9919</strain>
    </source>
</reference>
<protein>
    <submittedName>
        <fullName evidence="6">Transcriptional regulator</fullName>
    </submittedName>
</protein>
<dbReference type="EMBL" id="NEVQ01000001">
    <property type="protein sequence ID" value="OZI67883.1"/>
    <property type="molecule type" value="Genomic_DNA"/>
</dbReference>
<dbReference type="GO" id="GO:0003700">
    <property type="term" value="F:DNA-binding transcription factor activity"/>
    <property type="evidence" value="ECO:0007669"/>
    <property type="project" value="TreeGrafter"/>
</dbReference>
<dbReference type="InterPro" id="IPR050109">
    <property type="entry name" value="HTH-type_TetR-like_transc_reg"/>
</dbReference>
<dbReference type="Pfam" id="PF09209">
    <property type="entry name" value="CecR_C"/>
    <property type="match status" value="1"/>
</dbReference>
<dbReference type="InterPro" id="IPR009057">
    <property type="entry name" value="Homeodomain-like_sf"/>
</dbReference>
<feature type="domain" description="HTH tetR-type" evidence="5">
    <location>
        <begin position="13"/>
        <end position="73"/>
    </location>
</feature>
<name>A0A261V3Y2_9BORD</name>
<dbReference type="PANTHER" id="PTHR30055">
    <property type="entry name" value="HTH-TYPE TRANSCRIPTIONAL REGULATOR RUTR"/>
    <property type="match status" value="1"/>
</dbReference>